<dbReference type="SUPFAM" id="SSF81301">
    <property type="entry name" value="Nucleotidyltransferase"/>
    <property type="match status" value="1"/>
</dbReference>
<dbReference type="Gene3D" id="3.30.460.40">
    <property type="match status" value="1"/>
</dbReference>
<dbReference type="Pfam" id="PF14907">
    <property type="entry name" value="NTP_transf_5"/>
    <property type="match status" value="1"/>
</dbReference>
<sequence>MATCRFWPDPLQAVLLHAVLDEGPTAAGAARDWLGRVAFDTLDAGSQRLLPLLSTRLKQHGIDHPLRARIDGFYRRAWYFNQRFQAQLALIRRLLDDIGVPHLLLKGAALGPDVYGHGALRPADDIDILVRPSDLRIVGITLQDLGWISTGGDPGLFGQSETFRSSIGEIDVHVSPFPEITDDRQVEALWEDSREIEKDGLPAHFLSRHDQLLHTLTHGLRVNEVPPIRWVADAVFCIRAYGQALDWDRFAERAEKLQFALVASRGLGYLNDHFSLPVPETIVRRLARAGDTRQERMEFALTRERVHFPLGLWVVSRRSGLSCGGRLKSITSRYSTAWQTTGRIDFLKRAATRAVLGRARTERRYRDGKPN</sequence>
<protein>
    <submittedName>
        <fullName evidence="1">Nucleotidyltransferase family protein</fullName>
    </submittedName>
</protein>
<evidence type="ECO:0000313" key="1">
    <source>
        <dbReference type="EMBL" id="MEN3746061.1"/>
    </source>
</evidence>
<organism evidence="1 2">
    <name type="scientific">Sphingomonas rustica</name>
    <dbReference type="NCBI Taxonomy" id="3103142"/>
    <lineage>
        <taxon>Bacteria</taxon>
        <taxon>Pseudomonadati</taxon>
        <taxon>Pseudomonadota</taxon>
        <taxon>Alphaproteobacteria</taxon>
        <taxon>Sphingomonadales</taxon>
        <taxon>Sphingomonadaceae</taxon>
        <taxon>Sphingomonas</taxon>
    </lineage>
</organism>
<reference evidence="1 2" key="1">
    <citation type="submission" date="2024-05" db="EMBL/GenBank/DDBJ databases">
        <title>Sphingomonas sp. HF-S3 16S ribosomal RNA gene Genome sequencing and assembly.</title>
        <authorList>
            <person name="Lee H."/>
        </authorList>
    </citation>
    <scope>NUCLEOTIDE SEQUENCE [LARGE SCALE GENOMIC DNA]</scope>
    <source>
        <strain evidence="1 2">HF-S3</strain>
    </source>
</reference>
<gene>
    <name evidence="1" type="ORF">TPR58_02690</name>
</gene>
<proteinExistence type="predicted"/>
<evidence type="ECO:0000313" key="2">
    <source>
        <dbReference type="Proteomes" id="UP001427805"/>
    </source>
</evidence>
<dbReference type="InterPro" id="IPR039498">
    <property type="entry name" value="NTP_transf_5"/>
</dbReference>
<dbReference type="Proteomes" id="UP001427805">
    <property type="component" value="Unassembled WGS sequence"/>
</dbReference>
<dbReference type="RefSeq" id="WP_346245051.1">
    <property type="nucleotide sequence ID" value="NZ_JBDIZK010000001.1"/>
</dbReference>
<dbReference type="InterPro" id="IPR043519">
    <property type="entry name" value="NT_sf"/>
</dbReference>
<name>A0ABV0B5R6_9SPHN</name>
<comment type="caution">
    <text evidence="1">The sequence shown here is derived from an EMBL/GenBank/DDBJ whole genome shotgun (WGS) entry which is preliminary data.</text>
</comment>
<accession>A0ABV0B5R6</accession>
<dbReference type="EMBL" id="JBDIZK010000001">
    <property type="protein sequence ID" value="MEN3746061.1"/>
    <property type="molecule type" value="Genomic_DNA"/>
</dbReference>
<keyword evidence="2" id="KW-1185">Reference proteome</keyword>